<keyword evidence="3" id="KW-0694">RNA-binding</keyword>
<keyword evidence="5" id="KW-0969">Cilium</keyword>
<keyword evidence="6" id="KW-1185">Reference proteome</keyword>
<dbReference type="GO" id="GO:0006402">
    <property type="term" value="P:mRNA catabolic process"/>
    <property type="evidence" value="ECO:0007669"/>
    <property type="project" value="InterPro"/>
</dbReference>
<dbReference type="GO" id="GO:0044781">
    <property type="term" value="P:bacterial-type flagellum organization"/>
    <property type="evidence" value="ECO:0007669"/>
    <property type="project" value="UniProtKB-KW"/>
</dbReference>
<keyword evidence="5" id="KW-0966">Cell projection</keyword>
<dbReference type="EMBL" id="QHHQ01000004">
    <property type="protein sequence ID" value="RAI00218.1"/>
    <property type="molecule type" value="Genomic_DNA"/>
</dbReference>
<keyword evidence="1" id="KW-0678">Repressor</keyword>
<dbReference type="OrthoDB" id="7932924at2"/>
<evidence type="ECO:0000313" key="6">
    <source>
        <dbReference type="Proteomes" id="UP000249590"/>
    </source>
</evidence>
<evidence type="ECO:0000256" key="3">
    <source>
        <dbReference type="ARBA" id="ARBA00022884"/>
    </source>
</evidence>
<feature type="region of interest" description="Disordered" evidence="4">
    <location>
        <begin position="133"/>
        <end position="152"/>
    </location>
</feature>
<proteinExistence type="predicted"/>
<evidence type="ECO:0000313" key="5">
    <source>
        <dbReference type="EMBL" id="RAI00218.1"/>
    </source>
</evidence>
<dbReference type="GO" id="GO:1902209">
    <property type="term" value="P:negative regulation of bacterial-type flagellum assembly"/>
    <property type="evidence" value="ECO:0007669"/>
    <property type="project" value="InterPro"/>
</dbReference>
<evidence type="ECO:0000256" key="4">
    <source>
        <dbReference type="SAM" id="MobiDB-lite"/>
    </source>
</evidence>
<dbReference type="NCBIfam" id="NF001995">
    <property type="entry name" value="PRK00794.1-1"/>
    <property type="match status" value="1"/>
</dbReference>
<dbReference type="Pfam" id="PF07378">
    <property type="entry name" value="FlbT"/>
    <property type="match status" value="1"/>
</dbReference>
<keyword evidence="2" id="KW-1005">Bacterial flagellum biogenesis</keyword>
<dbReference type="AlphaFoldDB" id="A0A8B2NQD8"/>
<evidence type="ECO:0000256" key="1">
    <source>
        <dbReference type="ARBA" id="ARBA00022491"/>
    </source>
</evidence>
<dbReference type="GO" id="GO:0048027">
    <property type="term" value="F:mRNA 5'-UTR binding"/>
    <property type="evidence" value="ECO:0007669"/>
    <property type="project" value="InterPro"/>
</dbReference>
<keyword evidence="5" id="KW-0282">Flagellum</keyword>
<dbReference type="InterPro" id="IPR009967">
    <property type="entry name" value="Flagellum_FlbT"/>
</dbReference>
<organism evidence="5 6">
    <name type="scientific">Acuticoccus sediminis</name>
    <dbReference type="NCBI Taxonomy" id="2184697"/>
    <lineage>
        <taxon>Bacteria</taxon>
        <taxon>Pseudomonadati</taxon>
        <taxon>Pseudomonadota</taxon>
        <taxon>Alphaproteobacteria</taxon>
        <taxon>Hyphomicrobiales</taxon>
        <taxon>Amorphaceae</taxon>
        <taxon>Acuticoccus</taxon>
    </lineage>
</organism>
<reference evidence="5 6" key="1">
    <citation type="submission" date="2018-05" db="EMBL/GenBank/DDBJ databases">
        <title>Acuticoccus sediminis sp. nov., isolated from deep-sea sediment of Indian Ocean.</title>
        <authorList>
            <person name="Liu X."/>
            <person name="Lai Q."/>
            <person name="Du Y."/>
            <person name="Sun F."/>
            <person name="Zhang X."/>
            <person name="Wang S."/>
            <person name="Shao Z."/>
        </authorList>
    </citation>
    <scope>NUCLEOTIDE SEQUENCE [LARGE SCALE GENOMIC DNA]</scope>
    <source>
        <strain evidence="5 6">PTG4-2</strain>
    </source>
</reference>
<evidence type="ECO:0000256" key="2">
    <source>
        <dbReference type="ARBA" id="ARBA00022795"/>
    </source>
</evidence>
<comment type="caution">
    <text evidence="5">The sequence shown here is derived from an EMBL/GenBank/DDBJ whole genome shotgun (WGS) entry which is preliminary data.</text>
</comment>
<protein>
    <submittedName>
        <fullName evidence="5">Flagellar biosynthesis repressor FlbT</fullName>
    </submittedName>
</protein>
<sequence>MHISLRAGERLFLNGAVLRVDRKVTLELLNDATFLLENHVLQVDDTKTPIRQLYFAVQAMLMDPANAAASRTLFEAMAADVASIFRSPALKAGIQEAMRQVMAERPFHALKTLRGLFAEEADVLAGTVLAPAPERPKPLAEATKPLTDATTARSQGVVGDAALATAGEPRRAAAANLPSH</sequence>
<gene>
    <name evidence="5" type="ORF">DLJ53_21165</name>
</gene>
<dbReference type="Proteomes" id="UP000249590">
    <property type="component" value="Unassembled WGS sequence"/>
</dbReference>
<accession>A0A8B2NQD8</accession>
<name>A0A8B2NQD8_9HYPH</name>